<gene>
    <name evidence="2" type="ORF">PFFVO_03562</name>
</gene>
<keyword evidence="1" id="KW-0812">Transmembrane</keyword>
<reference evidence="2 3" key="1">
    <citation type="submission" date="2013-02" db="EMBL/GenBank/DDBJ databases">
        <title>The Genome Annotation of Plasmodium falciparum Vietnam Oak-Knoll (FVO).</title>
        <authorList>
            <consortium name="The Broad Institute Genome Sequencing Platform"/>
            <consortium name="The Broad Institute Genome Sequencing Center for Infectious Disease"/>
            <person name="Neafsey D."/>
            <person name="Hoffman S."/>
            <person name="Volkman S."/>
            <person name="Rosenthal P."/>
            <person name="Walker B."/>
            <person name="Young S.K."/>
            <person name="Zeng Q."/>
            <person name="Gargeya S."/>
            <person name="Fitzgerald M."/>
            <person name="Haas B."/>
            <person name="Abouelleil A."/>
            <person name="Allen A.W."/>
            <person name="Alvarado L."/>
            <person name="Arachchi H.M."/>
            <person name="Berlin A.M."/>
            <person name="Chapman S.B."/>
            <person name="Gainer-Dewar J."/>
            <person name="Goldberg J."/>
            <person name="Griggs A."/>
            <person name="Gujja S."/>
            <person name="Hansen M."/>
            <person name="Howarth C."/>
            <person name="Imamovic A."/>
            <person name="Ireland A."/>
            <person name="Larimer J."/>
            <person name="McCowan C."/>
            <person name="Murphy C."/>
            <person name="Pearson M."/>
            <person name="Poon T.W."/>
            <person name="Priest M."/>
            <person name="Roberts A."/>
            <person name="Saif S."/>
            <person name="Shea T."/>
            <person name="Sisk P."/>
            <person name="Sykes S."/>
            <person name="Wortman J."/>
            <person name="Nusbaum C."/>
            <person name="Birren B."/>
        </authorList>
    </citation>
    <scope>NUCLEOTIDE SEQUENCE [LARGE SCALE GENOMIC DNA]</scope>
    <source>
        <strain evidence="3">Vietnam Oak-Knoll (FVO)</strain>
    </source>
</reference>
<name>A0A024V4Y0_PLAFA</name>
<keyword evidence="1" id="KW-1133">Transmembrane helix</keyword>
<dbReference type="Proteomes" id="UP000030690">
    <property type="component" value="Unassembled WGS sequence"/>
</dbReference>
<dbReference type="SMR" id="A0A024V4Y0"/>
<evidence type="ECO:0000313" key="2">
    <source>
        <dbReference type="EMBL" id="ETW17544.1"/>
    </source>
</evidence>
<evidence type="ECO:0000313" key="3">
    <source>
        <dbReference type="Proteomes" id="UP000030690"/>
    </source>
</evidence>
<feature type="transmembrane region" description="Helical" evidence="1">
    <location>
        <begin position="37"/>
        <end position="56"/>
    </location>
</feature>
<accession>A0A024V4Y0</accession>
<reference evidence="2 3" key="2">
    <citation type="submission" date="2013-02" db="EMBL/GenBank/DDBJ databases">
        <title>The Genome Sequence of Plasmodium falciparum Vietnam Oak-Knoll (FVO).</title>
        <authorList>
            <consortium name="The Broad Institute Genome Sequencing Platform"/>
            <consortium name="The Broad Institute Genome Sequencing Center for Infectious Disease"/>
            <person name="Neafsey D."/>
            <person name="Cheeseman I."/>
            <person name="Volkman S."/>
            <person name="Adams J."/>
            <person name="Walker B."/>
            <person name="Young S.K."/>
            <person name="Zeng Q."/>
            <person name="Gargeya S."/>
            <person name="Fitzgerald M."/>
            <person name="Haas B."/>
            <person name="Abouelleil A."/>
            <person name="Alvarado L."/>
            <person name="Arachchi H.M."/>
            <person name="Berlin A.M."/>
            <person name="Chapman S.B."/>
            <person name="Dewar J."/>
            <person name="Goldberg J."/>
            <person name="Griggs A."/>
            <person name="Gujja S."/>
            <person name="Hansen M."/>
            <person name="Howarth C."/>
            <person name="Imamovic A."/>
            <person name="Larimer J."/>
            <person name="McCowan C."/>
            <person name="Murphy C."/>
            <person name="Neiman D."/>
            <person name="Pearson M."/>
            <person name="Priest M."/>
            <person name="Roberts A."/>
            <person name="Saif S."/>
            <person name="Shea T."/>
            <person name="Sisk P."/>
            <person name="Sykes S."/>
            <person name="Wortman J."/>
            <person name="Nusbaum C."/>
            <person name="Birren B."/>
        </authorList>
    </citation>
    <scope>NUCLEOTIDE SEQUENCE [LARGE SCALE GENOMIC DNA]</scope>
    <source>
        <strain evidence="3">Vietnam Oak-Knoll (FVO)</strain>
    </source>
</reference>
<organism evidence="2 3">
    <name type="scientific">Plasmodium falciparum Vietnam Oak-Knoll</name>
    <name type="common">FVO</name>
    <dbReference type="NCBI Taxonomy" id="1036723"/>
    <lineage>
        <taxon>Eukaryota</taxon>
        <taxon>Sar</taxon>
        <taxon>Alveolata</taxon>
        <taxon>Apicomplexa</taxon>
        <taxon>Aconoidasida</taxon>
        <taxon>Haemosporida</taxon>
        <taxon>Plasmodiidae</taxon>
        <taxon>Plasmodium</taxon>
        <taxon>Plasmodium (Laverania)</taxon>
    </lineage>
</organism>
<proteinExistence type="predicted"/>
<sequence>MNKVKKVMMIKNVPIPLSFTMNRNIRRFNMVENDRKIFFAFNMLSIFLFSLPIIYMSKVNYKGCQENEILYQKLYNSTRMNI</sequence>
<dbReference type="AlphaFoldDB" id="A0A024V4Y0"/>
<keyword evidence="1" id="KW-0472">Membrane</keyword>
<dbReference type="OrthoDB" id="415052at2759"/>
<evidence type="ECO:0000256" key="1">
    <source>
        <dbReference type="SAM" id="Phobius"/>
    </source>
</evidence>
<protein>
    <submittedName>
        <fullName evidence="2">Uncharacterized protein</fullName>
    </submittedName>
</protein>
<dbReference type="EMBL" id="KI925120">
    <property type="protein sequence ID" value="ETW17544.1"/>
    <property type="molecule type" value="Genomic_DNA"/>
</dbReference>